<dbReference type="Gene3D" id="1.25.40.20">
    <property type="entry name" value="Ankyrin repeat-containing domain"/>
    <property type="match status" value="1"/>
</dbReference>
<dbReference type="InterPro" id="IPR002110">
    <property type="entry name" value="Ankyrin_rpt"/>
</dbReference>
<reference evidence="7" key="1">
    <citation type="journal article" date="2023" name="Commun. Biol.">
        <title>Genome analysis of Parmales, the sister group of diatoms, reveals the evolutionary specialization of diatoms from phago-mixotrophs to photoautotrophs.</title>
        <authorList>
            <person name="Ban H."/>
            <person name="Sato S."/>
            <person name="Yoshikawa S."/>
            <person name="Yamada K."/>
            <person name="Nakamura Y."/>
            <person name="Ichinomiya M."/>
            <person name="Sato N."/>
            <person name="Blanc-Mathieu R."/>
            <person name="Endo H."/>
            <person name="Kuwata A."/>
            <person name="Ogata H."/>
        </authorList>
    </citation>
    <scope>NUCLEOTIDE SEQUENCE [LARGE SCALE GENOMIC DNA]</scope>
    <source>
        <strain evidence="7">NIES 3700</strain>
    </source>
</reference>
<protein>
    <recommendedName>
        <fullName evidence="5">WW domain-containing protein</fullName>
    </recommendedName>
</protein>
<dbReference type="SUPFAM" id="SSF50998">
    <property type="entry name" value="Quinoprotein alcohol dehydrogenase-like"/>
    <property type="match status" value="1"/>
</dbReference>
<dbReference type="InterPro" id="IPR001202">
    <property type="entry name" value="WW_dom"/>
</dbReference>
<accession>A0A9W7FRS9</accession>
<keyword evidence="1" id="KW-0677">Repeat</keyword>
<evidence type="ECO:0000256" key="2">
    <source>
        <dbReference type="ARBA" id="ARBA00023043"/>
    </source>
</evidence>
<dbReference type="CDD" id="cd00201">
    <property type="entry name" value="WW"/>
    <property type="match status" value="1"/>
</dbReference>
<organism evidence="6 7">
    <name type="scientific">Triparma laevis f. longispina</name>
    <dbReference type="NCBI Taxonomy" id="1714387"/>
    <lineage>
        <taxon>Eukaryota</taxon>
        <taxon>Sar</taxon>
        <taxon>Stramenopiles</taxon>
        <taxon>Ochrophyta</taxon>
        <taxon>Bolidophyceae</taxon>
        <taxon>Parmales</taxon>
        <taxon>Triparmaceae</taxon>
        <taxon>Triparma</taxon>
    </lineage>
</organism>
<dbReference type="Pfam" id="PF12796">
    <property type="entry name" value="Ank_2"/>
    <property type="match status" value="1"/>
</dbReference>
<evidence type="ECO:0000313" key="7">
    <source>
        <dbReference type="Proteomes" id="UP001165122"/>
    </source>
</evidence>
<evidence type="ECO:0000256" key="3">
    <source>
        <dbReference type="PROSITE-ProRule" id="PRU00023"/>
    </source>
</evidence>
<dbReference type="Proteomes" id="UP001165122">
    <property type="component" value="Unassembled WGS sequence"/>
</dbReference>
<dbReference type="SUPFAM" id="SSF48403">
    <property type="entry name" value="Ankyrin repeat"/>
    <property type="match status" value="1"/>
</dbReference>
<name>A0A9W7FRS9_9STRA</name>
<feature type="domain" description="WW" evidence="5">
    <location>
        <begin position="463"/>
        <end position="491"/>
    </location>
</feature>
<dbReference type="PROSITE" id="PS50020">
    <property type="entry name" value="WW_DOMAIN_2"/>
    <property type="match status" value="1"/>
</dbReference>
<dbReference type="PROSITE" id="PS50088">
    <property type="entry name" value="ANK_REPEAT"/>
    <property type="match status" value="1"/>
</dbReference>
<dbReference type="OrthoDB" id="199542at2759"/>
<evidence type="ECO:0000313" key="6">
    <source>
        <dbReference type="EMBL" id="GMI16980.1"/>
    </source>
</evidence>
<dbReference type="EMBL" id="BRXW01000272">
    <property type="protein sequence ID" value="GMI16980.1"/>
    <property type="molecule type" value="Genomic_DNA"/>
</dbReference>
<dbReference type="PROSITE" id="PS01159">
    <property type="entry name" value="WW_DOMAIN_1"/>
    <property type="match status" value="1"/>
</dbReference>
<keyword evidence="2 3" id="KW-0040">ANK repeat</keyword>
<feature type="compositionally biased region" description="Basic and acidic residues" evidence="4">
    <location>
        <begin position="398"/>
        <end position="419"/>
    </location>
</feature>
<evidence type="ECO:0000259" key="5">
    <source>
        <dbReference type="PROSITE" id="PS50020"/>
    </source>
</evidence>
<gene>
    <name evidence="6" type="ORF">TrLO_g4952</name>
</gene>
<evidence type="ECO:0000256" key="4">
    <source>
        <dbReference type="SAM" id="MobiDB-lite"/>
    </source>
</evidence>
<dbReference type="InterPro" id="IPR011047">
    <property type="entry name" value="Quinoprotein_ADH-like_sf"/>
</dbReference>
<feature type="region of interest" description="Disordered" evidence="4">
    <location>
        <begin position="390"/>
        <end position="452"/>
    </location>
</feature>
<proteinExistence type="predicted"/>
<dbReference type="PROSITE" id="PS50297">
    <property type="entry name" value="ANK_REP_REGION"/>
    <property type="match status" value="1"/>
</dbReference>
<comment type="caution">
    <text evidence="6">The sequence shown here is derived from an EMBL/GenBank/DDBJ whole genome shotgun (WGS) entry which is preliminary data.</text>
</comment>
<evidence type="ECO:0000256" key="1">
    <source>
        <dbReference type="ARBA" id="ARBA00022737"/>
    </source>
</evidence>
<feature type="repeat" description="ANK" evidence="3">
    <location>
        <begin position="186"/>
        <end position="218"/>
    </location>
</feature>
<dbReference type="PANTHER" id="PTHR24173:SF74">
    <property type="entry name" value="ANKYRIN REPEAT DOMAIN-CONTAINING PROTEIN 16"/>
    <property type="match status" value="1"/>
</dbReference>
<keyword evidence="7" id="KW-1185">Reference proteome</keyword>
<sequence length="684" mass="77298">MGSGASSSGPRTSSSMTLSSALEVGSDLVTNGSYIRLSRFLGNGGGFGEVEKGVIASKLLELSSETGHLDCMELLISHLLIKDSPSSHRASSKTLKNKLPKYLKVQGYPLHVASSNFQIDALEILLISGLSSPSSLDSFSQTALHRCCSSFPKDEVEIEKQEICVSILVEGMRREGGESVNSKDLNGNTPLHLSCKTGNNSLTSFLLGLGSTLTLRNLKFKSPVDIASLNNHIELATSLKSGRIGFLGQIEGKRRRGEKERVDVEKAMAIWECFFVNAMKRNAGGGGQVTSVDDFNVREKSEGGGTLSWTPRRDDYNHNYNNPLLGRKYRLNIARKRQEERGEKNYLFALKEEREKARLRREGNEARNVDRRGGRRKDYVKLYESSARFDDVEEDSDAGGKHFGKEDEKEMRFETRQDMASRFSKGSPNNSPSKVEKEEEKTEAKPETNEINEEENYSGDILWTRIHDAEYDRVYYFNSETEQSKWSRPSSGRVSDYIVMFDNEENRDFYFYDETGESLWTIRGEENEEKVEAGSQGERVGKVLESNNSSEVEMEEKYQEKEYEYESSEAEDLAFEGGIQKAAHLTYKQPTLTTDTWLGWMLTYENEKAKYFNTHTLETTFNPPSTPLLLCFDEASGLYYITFETGDSRWSLGEWKGVAEGDVFYYWNSKTGETKWEITVDDVG</sequence>
<dbReference type="Gene3D" id="2.20.70.10">
    <property type="match status" value="1"/>
</dbReference>
<dbReference type="SMART" id="SM00248">
    <property type="entry name" value="ANK"/>
    <property type="match status" value="4"/>
</dbReference>
<feature type="compositionally biased region" description="Basic and acidic residues" evidence="4">
    <location>
        <begin position="434"/>
        <end position="448"/>
    </location>
</feature>
<dbReference type="PANTHER" id="PTHR24173">
    <property type="entry name" value="ANKYRIN REPEAT CONTAINING"/>
    <property type="match status" value="1"/>
</dbReference>
<dbReference type="InterPro" id="IPR036770">
    <property type="entry name" value="Ankyrin_rpt-contain_sf"/>
</dbReference>
<dbReference type="AlphaFoldDB" id="A0A9W7FRS9"/>